<dbReference type="InterPro" id="IPR011495">
    <property type="entry name" value="Sig_transdc_His_kin_sub2_dim/P"/>
</dbReference>
<dbReference type="Pfam" id="PF07568">
    <property type="entry name" value="HisKA_2"/>
    <property type="match status" value="1"/>
</dbReference>
<name>A0ABY6J5Q9_9BACT</name>
<evidence type="ECO:0000256" key="6">
    <source>
        <dbReference type="ARBA" id="ARBA00022777"/>
    </source>
</evidence>
<evidence type="ECO:0000259" key="10">
    <source>
        <dbReference type="PROSITE" id="PS50109"/>
    </source>
</evidence>
<dbReference type="PANTHER" id="PTHR41523:SF8">
    <property type="entry name" value="ETHYLENE RESPONSE SENSOR PROTEIN"/>
    <property type="match status" value="1"/>
</dbReference>
<keyword evidence="9" id="KW-0812">Transmembrane</keyword>
<keyword evidence="4" id="KW-0808">Transferase</keyword>
<evidence type="ECO:0000256" key="4">
    <source>
        <dbReference type="ARBA" id="ARBA00022679"/>
    </source>
</evidence>
<keyword evidence="9" id="KW-0472">Membrane</keyword>
<gene>
    <name evidence="11" type="ORF">MKQ68_07555</name>
</gene>
<evidence type="ECO:0000256" key="1">
    <source>
        <dbReference type="ARBA" id="ARBA00000085"/>
    </source>
</evidence>
<keyword evidence="8" id="KW-0175">Coiled coil</keyword>
<keyword evidence="12" id="KW-1185">Reference proteome</keyword>
<dbReference type="Gene3D" id="1.25.40.10">
    <property type="entry name" value="Tetratricopeptide repeat domain"/>
    <property type="match status" value="1"/>
</dbReference>
<dbReference type="EC" id="2.7.13.3" evidence="2"/>
<dbReference type="EMBL" id="CP107006">
    <property type="protein sequence ID" value="UYQ94948.1"/>
    <property type="molecule type" value="Genomic_DNA"/>
</dbReference>
<evidence type="ECO:0000256" key="5">
    <source>
        <dbReference type="ARBA" id="ARBA00022741"/>
    </source>
</evidence>
<keyword evidence="5" id="KW-0547">Nucleotide-binding</keyword>
<dbReference type="Gene3D" id="3.30.565.10">
    <property type="entry name" value="Histidine kinase-like ATPase, C-terminal domain"/>
    <property type="match status" value="1"/>
</dbReference>
<dbReference type="Gene3D" id="3.30.450.20">
    <property type="entry name" value="PAS domain"/>
    <property type="match status" value="1"/>
</dbReference>
<feature type="coiled-coil region" evidence="8">
    <location>
        <begin position="509"/>
        <end position="562"/>
    </location>
</feature>
<keyword evidence="3" id="KW-0597">Phosphoprotein</keyword>
<keyword evidence="6" id="KW-0418">Kinase</keyword>
<sequence>MRLLLSIFVLLCLQTTVYGQQPPDSIVIRQLISQAGKLILKRGELPADLNAARPILHRAAELSRKSGYKPGQARCSQLAYQLAYEAKDDDWLVKLLPEQTFLKRNTTLKYLFYRVLDRRQLDSALMFAKMMKEDAIRNQHPFLSNDAEFYLASYHIELAEWDKMAECYTNMIRFHRQQKNLADELSCWTALNFYMTENSLKVYTKEEVLKNMLSLSERLGDKRQYATTLADLGRSDITFGRMNEAEQKLLEAERILRTNGIKDRFSVYEWLCRFYIIKADVYKALQAARAAQQSRYEAGAAGDLERLYYYVAEVYQTFGLRGRAFQELNNMFGGSDPLNIRPANYKYAVVGAQLIDHRGQTRQAIAYLSQGMKDKLLFTYDHQLVTANMYMGDFYLRLKDTLTALQHYKKSEQLMDLKVWGRATGPSDLYIRLARSLYDAGRYDSALAYLQRIEKLHNGQVRLEVQIDMQQLFYRIDSLQGRYLSAMGRSHKHQALRDSIYGIERWAQLEELQMKYETAQKDQQLQQRAQQVALLTQQNFMREELLEQRDVAARQRDLLNKRNNQQAQLEARQRGDSLKNKEERIRALNKEASLQHTVLEQTRNARNALILGAVLLLLLLSLGYNRFLLKQRNNRELQLQRDVITGNNVALSKLVNEKEWLLKEVHHRVKNNLQVVMSLLNIQSFYLQDDRAIAAIRDSQRRLNAISLIHKKLYQSDNMALVDMPLYVNELVECLRESVDMPENIRIDLAVDPIMMDVKRALPVGLILNESITNAFKYAFPDNHEGTIDVSLKQEGSTLLLTIADNGIGFQPGNGGNSLGMSLMDGLARDLEGELMVDGSKGAKISVVFPVVQ</sequence>
<dbReference type="InterPro" id="IPR011990">
    <property type="entry name" value="TPR-like_helical_dom_sf"/>
</dbReference>
<keyword evidence="7" id="KW-0067">ATP-binding</keyword>
<dbReference type="PANTHER" id="PTHR41523">
    <property type="entry name" value="TWO-COMPONENT SYSTEM SENSOR PROTEIN"/>
    <property type="match status" value="1"/>
</dbReference>
<keyword evidence="9" id="KW-1133">Transmembrane helix</keyword>
<dbReference type="InterPro" id="IPR005467">
    <property type="entry name" value="His_kinase_dom"/>
</dbReference>
<dbReference type="RefSeq" id="WP_264282759.1">
    <property type="nucleotide sequence ID" value="NZ_CP107006.1"/>
</dbReference>
<accession>A0ABY6J5Q9</accession>
<evidence type="ECO:0000256" key="7">
    <source>
        <dbReference type="ARBA" id="ARBA00022840"/>
    </source>
</evidence>
<evidence type="ECO:0000256" key="2">
    <source>
        <dbReference type="ARBA" id="ARBA00012438"/>
    </source>
</evidence>
<evidence type="ECO:0000256" key="3">
    <source>
        <dbReference type="ARBA" id="ARBA00022553"/>
    </source>
</evidence>
<reference evidence="11" key="1">
    <citation type="submission" date="2022-10" db="EMBL/GenBank/DDBJ databases">
        <title>Chitinophaga sp. nov., isolated from soil.</title>
        <authorList>
            <person name="Jeon C.O."/>
        </authorList>
    </citation>
    <scope>NUCLEOTIDE SEQUENCE</scope>
    <source>
        <strain evidence="11">R8</strain>
    </source>
</reference>
<dbReference type="SMART" id="SM00387">
    <property type="entry name" value="HATPase_c"/>
    <property type="match status" value="1"/>
</dbReference>
<evidence type="ECO:0000256" key="8">
    <source>
        <dbReference type="SAM" id="Coils"/>
    </source>
</evidence>
<evidence type="ECO:0000313" key="11">
    <source>
        <dbReference type="EMBL" id="UYQ94948.1"/>
    </source>
</evidence>
<dbReference type="Pfam" id="PF02518">
    <property type="entry name" value="HATPase_c"/>
    <property type="match status" value="1"/>
</dbReference>
<feature type="domain" description="Histidine kinase" evidence="10">
    <location>
        <begin position="664"/>
        <end position="853"/>
    </location>
</feature>
<dbReference type="PROSITE" id="PS50109">
    <property type="entry name" value="HIS_KIN"/>
    <property type="match status" value="1"/>
</dbReference>
<dbReference type="InterPro" id="IPR003594">
    <property type="entry name" value="HATPase_dom"/>
</dbReference>
<dbReference type="Proteomes" id="UP001162741">
    <property type="component" value="Chromosome"/>
</dbReference>
<feature type="transmembrane region" description="Helical" evidence="9">
    <location>
        <begin position="608"/>
        <end position="629"/>
    </location>
</feature>
<protein>
    <recommendedName>
        <fullName evidence="2">histidine kinase</fullName>
        <ecNumber evidence="2">2.7.13.3</ecNumber>
    </recommendedName>
</protein>
<comment type="catalytic activity">
    <reaction evidence="1">
        <text>ATP + protein L-histidine = ADP + protein N-phospho-L-histidine.</text>
        <dbReference type="EC" id="2.7.13.3"/>
    </reaction>
</comment>
<dbReference type="SUPFAM" id="SSF55874">
    <property type="entry name" value="ATPase domain of HSP90 chaperone/DNA topoisomerase II/histidine kinase"/>
    <property type="match status" value="1"/>
</dbReference>
<dbReference type="InterPro" id="IPR036890">
    <property type="entry name" value="HATPase_C_sf"/>
</dbReference>
<evidence type="ECO:0000313" key="12">
    <source>
        <dbReference type="Proteomes" id="UP001162741"/>
    </source>
</evidence>
<dbReference type="SUPFAM" id="SSF48452">
    <property type="entry name" value="TPR-like"/>
    <property type="match status" value="1"/>
</dbReference>
<evidence type="ECO:0000256" key="9">
    <source>
        <dbReference type="SAM" id="Phobius"/>
    </source>
</evidence>
<organism evidence="11 12">
    <name type="scientific">Chitinophaga horti</name>
    <dbReference type="NCBI Taxonomy" id="2920382"/>
    <lineage>
        <taxon>Bacteria</taxon>
        <taxon>Pseudomonadati</taxon>
        <taxon>Bacteroidota</taxon>
        <taxon>Chitinophagia</taxon>
        <taxon>Chitinophagales</taxon>
        <taxon>Chitinophagaceae</taxon>
        <taxon>Chitinophaga</taxon>
    </lineage>
</organism>
<proteinExistence type="predicted"/>